<dbReference type="SMART" id="SM00283">
    <property type="entry name" value="MA"/>
    <property type="match status" value="1"/>
</dbReference>
<evidence type="ECO:0000256" key="4">
    <source>
        <dbReference type="SAM" id="Coils"/>
    </source>
</evidence>
<dbReference type="EMBL" id="JAINWA010000003">
    <property type="protein sequence ID" value="MCD1655383.1"/>
    <property type="molecule type" value="Genomic_DNA"/>
</dbReference>
<comment type="caution">
    <text evidence="7">The sequence shown here is derived from an EMBL/GenBank/DDBJ whole genome shotgun (WGS) entry which is preliminary data.</text>
</comment>
<keyword evidence="5" id="KW-0812">Transmembrane</keyword>
<dbReference type="GO" id="GO:0016020">
    <property type="term" value="C:membrane"/>
    <property type="evidence" value="ECO:0007669"/>
    <property type="project" value="InterPro"/>
</dbReference>
<feature type="transmembrane region" description="Helical" evidence="5">
    <location>
        <begin position="98"/>
        <end position="120"/>
    </location>
</feature>
<protein>
    <recommendedName>
        <fullName evidence="6">Methyl-accepting transducer domain-containing protein</fullName>
    </recommendedName>
</protein>
<keyword evidence="5" id="KW-0472">Membrane</keyword>
<keyword evidence="5" id="KW-1133">Transmembrane helix</keyword>
<reference evidence="7" key="1">
    <citation type="submission" date="2021-08" db="EMBL/GenBank/DDBJ databases">
        <title>Comparative analyses of Brucepasteria parasyntrophica and Teretinema zuelzerae.</title>
        <authorList>
            <person name="Song Y."/>
            <person name="Brune A."/>
        </authorList>
    </citation>
    <scope>NUCLEOTIDE SEQUENCE</scope>
    <source>
        <strain evidence="7">DSM 1903</strain>
    </source>
</reference>
<name>A0AAE3EK95_9SPIR</name>
<gene>
    <name evidence="7" type="ORF">K7J14_11825</name>
</gene>
<dbReference type="RefSeq" id="WP_230756464.1">
    <property type="nucleotide sequence ID" value="NZ_JAINWA010000003.1"/>
</dbReference>
<proteinExistence type="inferred from homology"/>
<dbReference type="InterPro" id="IPR004090">
    <property type="entry name" value="Chemotax_Me-accpt_rcpt"/>
</dbReference>
<dbReference type="Pfam" id="PF00015">
    <property type="entry name" value="MCPsignal"/>
    <property type="match status" value="1"/>
</dbReference>
<evidence type="ECO:0000313" key="7">
    <source>
        <dbReference type="EMBL" id="MCD1655383.1"/>
    </source>
</evidence>
<dbReference type="Gene3D" id="1.10.287.950">
    <property type="entry name" value="Methyl-accepting chemotaxis protein"/>
    <property type="match status" value="1"/>
</dbReference>
<dbReference type="PROSITE" id="PS50111">
    <property type="entry name" value="CHEMOTAXIS_TRANSDUC_2"/>
    <property type="match status" value="1"/>
</dbReference>
<dbReference type="PANTHER" id="PTHR32089:SF112">
    <property type="entry name" value="LYSOZYME-LIKE PROTEIN-RELATED"/>
    <property type="match status" value="1"/>
</dbReference>
<accession>A0AAE3EK95</accession>
<organism evidence="7 8">
    <name type="scientific">Teretinema zuelzerae</name>
    <dbReference type="NCBI Taxonomy" id="156"/>
    <lineage>
        <taxon>Bacteria</taxon>
        <taxon>Pseudomonadati</taxon>
        <taxon>Spirochaetota</taxon>
        <taxon>Spirochaetia</taxon>
        <taxon>Spirochaetales</taxon>
        <taxon>Treponemataceae</taxon>
        <taxon>Teretinema</taxon>
    </lineage>
</organism>
<dbReference type="AlphaFoldDB" id="A0AAE3EK95"/>
<evidence type="ECO:0000256" key="5">
    <source>
        <dbReference type="SAM" id="Phobius"/>
    </source>
</evidence>
<dbReference type="Proteomes" id="UP001198163">
    <property type="component" value="Unassembled WGS sequence"/>
</dbReference>
<feature type="transmembrane region" description="Helical" evidence="5">
    <location>
        <begin position="207"/>
        <end position="229"/>
    </location>
</feature>
<dbReference type="SUPFAM" id="SSF58104">
    <property type="entry name" value="Methyl-accepting chemotaxis protein (MCP) signaling domain"/>
    <property type="match status" value="1"/>
</dbReference>
<keyword evidence="8" id="KW-1185">Reference proteome</keyword>
<dbReference type="PRINTS" id="PR00260">
    <property type="entry name" value="CHEMTRNSDUCR"/>
</dbReference>
<dbReference type="InterPro" id="IPR004089">
    <property type="entry name" value="MCPsignal_dom"/>
</dbReference>
<evidence type="ECO:0000313" key="8">
    <source>
        <dbReference type="Proteomes" id="UP001198163"/>
    </source>
</evidence>
<dbReference type="GO" id="GO:0007165">
    <property type="term" value="P:signal transduction"/>
    <property type="evidence" value="ECO:0007669"/>
    <property type="project" value="UniProtKB-KW"/>
</dbReference>
<keyword evidence="1 3" id="KW-0807">Transducer</keyword>
<feature type="transmembrane region" description="Helical" evidence="5">
    <location>
        <begin position="175"/>
        <end position="195"/>
    </location>
</feature>
<evidence type="ECO:0000256" key="3">
    <source>
        <dbReference type="PROSITE-ProRule" id="PRU00284"/>
    </source>
</evidence>
<evidence type="ECO:0000259" key="6">
    <source>
        <dbReference type="PROSITE" id="PS50111"/>
    </source>
</evidence>
<dbReference type="GO" id="GO:0006935">
    <property type="term" value="P:chemotaxis"/>
    <property type="evidence" value="ECO:0007669"/>
    <property type="project" value="InterPro"/>
</dbReference>
<dbReference type="PANTHER" id="PTHR32089">
    <property type="entry name" value="METHYL-ACCEPTING CHEMOTAXIS PROTEIN MCPB"/>
    <property type="match status" value="1"/>
</dbReference>
<evidence type="ECO:0000256" key="1">
    <source>
        <dbReference type="ARBA" id="ARBA00023224"/>
    </source>
</evidence>
<feature type="transmembrane region" description="Helical" evidence="5">
    <location>
        <begin position="60"/>
        <end position="78"/>
    </location>
</feature>
<evidence type="ECO:0000256" key="2">
    <source>
        <dbReference type="ARBA" id="ARBA00029447"/>
    </source>
</evidence>
<feature type="coiled-coil region" evidence="4">
    <location>
        <begin position="335"/>
        <end position="362"/>
    </location>
</feature>
<feature type="transmembrane region" description="Helical" evidence="5">
    <location>
        <begin position="126"/>
        <end position="148"/>
    </location>
</feature>
<dbReference type="GO" id="GO:0004888">
    <property type="term" value="F:transmembrane signaling receptor activity"/>
    <property type="evidence" value="ECO:0007669"/>
    <property type="project" value="InterPro"/>
</dbReference>
<sequence>MNASADTSRYPQIGTLQFEAAIVGTGIALFPLILLAPFAYLTGYFTLEGLLSVLSMPWSYLLLFIAIGAHFLASRAILRSAAAAETAKDLSSRFNMLFIASGIELAAVIGICLVIVIGLARIDFPHIYPITAGFIAAFEMMIMIPFIAKQIHDLERHLKGRFPESGGWLGIRTKLTFYVSTIFSGTCLFLFMTNVTASFVPLTGRSLVLGIVHLNMIACAVALSMVFVLMSQLVSYIINPLKSLVSGFETGAGGDLRARSIPTTTDEIGAAMLSADRFFTGLRSNIGTLKRLLGTLAELRDHLTAQVDTTAKSILQITAVSAQTRDKVDEQAGSVNETAAAIEQLTRNIDSLTRQIEIQSQEVERSGSAMLEMTGAARKMHEATGENAKTTQSLVNLADTNQALIGKMMEEITRISRSSEHLAESNQLIANVASQTNLLAMNAAIEAAHAGEAGRGFSVVADEIRKLAELSTQQSKSISENQKTVVASIHAIVQDSAKVEHAFREMRESVRTADSLNSRMKEYTELTAERSADVSRALTQIGDVTASVLSNSQEMRQGNKEMLEAVSHLRRLTQEINDSISSLGDDISKVSSAGERLRTDNERTVEATGELDTIVSQYKI</sequence>
<feature type="transmembrane region" description="Helical" evidence="5">
    <location>
        <begin position="20"/>
        <end position="40"/>
    </location>
</feature>
<feature type="domain" description="Methyl-accepting transducer" evidence="6">
    <location>
        <begin position="334"/>
        <end position="556"/>
    </location>
</feature>
<keyword evidence="4" id="KW-0175">Coiled coil</keyword>
<comment type="similarity">
    <text evidence="2">Belongs to the methyl-accepting chemotaxis (MCP) protein family.</text>
</comment>